<dbReference type="Proteomes" id="UP000253570">
    <property type="component" value="Unassembled WGS sequence"/>
</dbReference>
<dbReference type="InterPro" id="IPR019591">
    <property type="entry name" value="Mrp/NBP35_ATP-bd"/>
</dbReference>
<dbReference type="EMBL" id="QOQD01000010">
    <property type="protein sequence ID" value="RCL73065.1"/>
    <property type="molecule type" value="Genomic_DNA"/>
</dbReference>
<dbReference type="InterPro" id="IPR027417">
    <property type="entry name" value="P-loop_NTPase"/>
</dbReference>
<dbReference type="InterPro" id="IPR044304">
    <property type="entry name" value="NUBPL-like"/>
</dbReference>
<dbReference type="InterPro" id="IPR000808">
    <property type="entry name" value="Mrp-like_CS"/>
</dbReference>
<keyword evidence="9" id="KW-0378">Hydrolase</keyword>
<keyword evidence="4 9" id="KW-0547">Nucleotide-binding</keyword>
<sequence length="364" mass="39634">MSQIRDLIIDRIKSIIITVDGCKSNVIDEKLVDDIVVANRKAFISIRADKSNIEKYKQLKIKVEKVLENIDDLDSFSVTLTSHEDNPLSKNQSNKSTKKGIDSISNIIAVASGKGGVGKSTTSINLALAIKNLGYNVGILDADIYGPSIPKLVGENKKPKVSDQGKILPIIKYNISIMSIGFLISEDTPMIWRGPMVISAINQMLNDVDWGVLDFLIVDMPPGTGDVQLTMAQKVPMSGAVIISTPQDLALIDAKKGLEMFKKVNVPIIGIIENMSTFICPHCKEETYIFGKEGAEFEAKRQNVDFLGGIPLEVAIRETSDAGEPILSCYPEASVSKSFLSIAQKVVNKSDAKGKSNNPNLIIQ</sequence>
<dbReference type="PANTHER" id="PTHR42961:SF2">
    <property type="entry name" value="IRON-SULFUR PROTEIN NUBPL"/>
    <property type="match status" value="1"/>
</dbReference>
<dbReference type="InterPro" id="IPR033756">
    <property type="entry name" value="YlxH/NBP35"/>
</dbReference>
<comment type="cofactor">
    <cofactor evidence="1">
        <name>[4Fe-4S] cluster</name>
        <dbReference type="ChEBI" id="CHEBI:49883"/>
    </cofactor>
</comment>
<keyword evidence="3 9" id="KW-0479">Metal-binding</keyword>
<dbReference type="FunFam" id="3.40.50.300:FF:000709">
    <property type="entry name" value="Iron-sulfur protein NUBPL isoform X1"/>
    <property type="match status" value="1"/>
</dbReference>
<keyword evidence="8 9" id="KW-0411">Iron-sulfur</keyword>
<reference evidence="10 11" key="1">
    <citation type="journal article" date="2018" name="Microbiome">
        <title>Fine metagenomic profile of the Mediterranean stratified and mixed water columns revealed by assembly and recruitment.</title>
        <authorList>
            <person name="Haro-Moreno J.M."/>
            <person name="Lopez-Perez M."/>
            <person name="De La Torre J.R."/>
            <person name="Picazo A."/>
            <person name="Camacho A."/>
            <person name="Rodriguez-Valera F."/>
        </authorList>
    </citation>
    <scope>NUCLEOTIDE SEQUENCE [LARGE SCALE GENOMIC DNA]</scope>
    <source>
        <strain evidence="10">MED-G57</strain>
    </source>
</reference>
<dbReference type="GO" id="GO:0051539">
    <property type="term" value="F:4 iron, 4 sulfur cluster binding"/>
    <property type="evidence" value="ECO:0007669"/>
    <property type="project" value="UniProtKB-KW"/>
</dbReference>
<comment type="subunit">
    <text evidence="9">Homodimer.</text>
</comment>
<dbReference type="GO" id="GO:0140663">
    <property type="term" value="F:ATP-dependent FeS chaperone activity"/>
    <property type="evidence" value="ECO:0007669"/>
    <property type="project" value="InterPro"/>
</dbReference>
<feature type="binding site" evidence="9">
    <location>
        <begin position="113"/>
        <end position="120"/>
    </location>
    <ligand>
        <name>ATP</name>
        <dbReference type="ChEBI" id="CHEBI:30616"/>
    </ligand>
</feature>
<evidence type="ECO:0000256" key="7">
    <source>
        <dbReference type="ARBA" id="ARBA00023004"/>
    </source>
</evidence>
<name>A0A368DPC7_9PROT</name>
<evidence type="ECO:0000256" key="6">
    <source>
        <dbReference type="ARBA" id="ARBA00022946"/>
    </source>
</evidence>
<dbReference type="CDD" id="cd02037">
    <property type="entry name" value="Mrp_NBP35"/>
    <property type="match status" value="1"/>
</dbReference>
<evidence type="ECO:0000256" key="5">
    <source>
        <dbReference type="ARBA" id="ARBA00022840"/>
    </source>
</evidence>
<dbReference type="GO" id="GO:0016887">
    <property type="term" value="F:ATP hydrolysis activity"/>
    <property type="evidence" value="ECO:0007669"/>
    <property type="project" value="UniProtKB-UniRule"/>
</dbReference>
<evidence type="ECO:0000256" key="8">
    <source>
        <dbReference type="ARBA" id="ARBA00023014"/>
    </source>
</evidence>
<evidence type="ECO:0000256" key="1">
    <source>
        <dbReference type="ARBA" id="ARBA00001966"/>
    </source>
</evidence>
<keyword evidence="6" id="KW-0809">Transit peptide</keyword>
<protein>
    <recommendedName>
        <fullName evidence="9">Iron-sulfur cluster carrier protein</fullName>
    </recommendedName>
</protein>
<dbReference type="PANTHER" id="PTHR42961">
    <property type="entry name" value="IRON-SULFUR PROTEIN NUBPL"/>
    <property type="match status" value="1"/>
</dbReference>
<keyword evidence="5 9" id="KW-0067">ATP-binding</keyword>
<dbReference type="GO" id="GO:0046872">
    <property type="term" value="F:metal ion binding"/>
    <property type="evidence" value="ECO:0007669"/>
    <property type="project" value="UniProtKB-KW"/>
</dbReference>
<evidence type="ECO:0000256" key="3">
    <source>
        <dbReference type="ARBA" id="ARBA00022723"/>
    </source>
</evidence>
<dbReference type="AlphaFoldDB" id="A0A368DPC7"/>
<accession>A0A368DPC7</accession>
<dbReference type="GO" id="GO:0005524">
    <property type="term" value="F:ATP binding"/>
    <property type="evidence" value="ECO:0007669"/>
    <property type="project" value="UniProtKB-UniRule"/>
</dbReference>
<dbReference type="Gene3D" id="3.40.50.300">
    <property type="entry name" value="P-loop containing nucleotide triphosphate hydrolases"/>
    <property type="match status" value="1"/>
</dbReference>
<evidence type="ECO:0000256" key="9">
    <source>
        <dbReference type="HAMAP-Rule" id="MF_02040"/>
    </source>
</evidence>
<evidence type="ECO:0000313" key="10">
    <source>
        <dbReference type="EMBL" id="RCL73065.1"/>
    </source>
</evidence>
<organism evidence="10 11">
    <name type="scientific">PS1 clade bacterium</name>
    <dbReference type="NCBI Taxonomy" id="2175152"/>
    <lineage>
        <taxon>Bacteria</taxon>
        <taxon>Pseudomonadati</taxon>
        <taxon>Pseudomonadota</taxon>
        <taxon>Alphaproteobacteria</taxon>
        <taxon>PS1 clade</taxon>
    </lineage>
</organism>
<gene>
    <name evidence="10" type="ORF">DBW71_04490</name>
</gene>
<keyword evidence="2" id="KW-0004">4Fe-4S</keyword>
<evidence type="ECO:0000256" key="4">
    <source>
        <dbReference type="ARBA" id="ARBA00022741"/>
    </source>
</evidence>
<proteinExistence type="inferred from homology"/>
<dbReference type="SUPFAM" id="SSF52540">
    <property type="entry name" value="P-loop containing nucleoside triphosphate hydrolases"/>
    <property type="match status" value="1"/>
</dbReference>
<dbReference type="GO" id="GO:0016226">
    <property type="term" value="P:iron-sulfur cluster assembly"/>
    <property type="evidence" value="ECO:0007669"/>
    <property type="project" value="InterPro"/>
</dbReference>
<comment type="similarity">
    <text evidence="9">Belongs to the Mrp/NBP35 ATP-binding proteins family.</text>
</comment>
<dbReference type="PROSITE" id="PS01215">
    <property type="entry name" value="MRP"/>
    <property type="match status" value="1"/>
</dbReference>
<dbReference type="GO" id="GO:0032981">
    <property type="term" value="P:mitochondrial respiratory chain complex I assembly"/>
    <property type="evidence" value="ECO:0007669"/>
    <property type="project" value="UniProtKB-ARBA"/>
</dbReference>
<keyword evidence="7 9" id="KW-0408">Iron</keyword>
<evidence type="ECO:0000256" key="2">
    <source>
        <dbReference type="ARBA" id="ARBA00022485"/>
    </source>
</evidence>
<evidence type="ECO:0000313" key="11">
    <source>
        <dbReference type="Proteomes" id="UP000253570"/>
    </source>
</evidence>
<dbReference type="HAMAP" id="MF_02040">
    <property type="entry name" value="Mrp_NBP35"/>
    <property type="match status" value="1"/>
</dbReference>
<comment type="caution">
    <text evidence="10">The sequence shown here is derived from an EMBL/GenBank/DDBJ whole genome shotgun (WGS) entry which is preliminary data.</text>
</comment>
<comment type="function">
    <text evidence="9">Binds and transfers iron-sulfur (Fe-S) clusters to target apoproteins. Can hydrolyze ATP.</text>
</comment>
<dbReference type="Pfam" id="PF10609">
    <property type="entry name" value="ParA"/>
    <property type="match status" value="1"/>
</dbReference>